<gene>
    <name evidence="1" type="ORF">VaNZ11_016886</name>
</gene>
<comment type="caution">
    <text evidence="1">The sequence shown here is derived from an EMBL/GenBank/DDBJ whole genome shotgun (WGS) entry which is preliminary data.</text>
</comment>
<organism evidence="1 2">
    <name type="scientific">Volvox africanus</name>
    <dbReference type="NCBI Taxonomy" id="51714"/>
    <lineage>
        <taxon>Eukaryota</taxon>
        <taxon>Viridiplantae</taxon>
        <taxon>Chlorophyta</taxon>
        <taxon>core chlorophytes</taxon>
        <taxon>Chlorophyceae</taxon>
        <taxon>CS clade</taxon>
        <taxon>Chlamydomonadales</taxon>
        <taxon>Volvocaceae</taxon>
        <taxon>Volvox</taxon>
    </lineage>
</organism>
<proteinExistence type="predicted"/>
<keyword evidence="2" id="KW-1185">Reference proteome</keyword>
<evidence type="ECO:0000313" key="2">
    <source>
        <dbReference type="Proteomes" id="UP001165090"/>
    </source>
</evidence>
<reference evidence="1 2" key="1">
    <citation type="journal article" date="2023" name="IScience">
        <title>Expanded male sex-determining region conserved during the evolution of homothallism in the green alga Volvox.</title>
        <authorList>
            <person name="Yamamoto K."/>
            <person name="Matsuzaki R."/>
            <person name="Mahakham W."/>
            <person name="Heman W."/>
            <person name="Sekimoto H."/>
            <person name="Kawachi M."/>
            <person name="Minakuchi Y."/>
            <person name="Toyoda A."/>
            <person name="Nozaki H."/>
        </authorList>
    </citation>
    <scope>NUCLEOTIDE SEQUENCE [LARGE SCALE GENOMIC DNA]</scope>
    <source>
        <strain evidence="1 2">NIES-4468</strain>
    </source>
</reference>
<sequence>MSRMREGGIPGVWLTVWRLRRANNTTALGIRSTVAAAADNVVRKALGGGGNGSGGACAHPLRRATGGGDSSATAFQALIRLMSRTMWLLRRLASQICPGRRKVFRDRTDAAVALGTVRLADLRLIGGCISTLLPVPLTATFAAAPGMVSIPGRVR</sequence>
<protein>
    <submittedName>
        <fullName evidence="1">Uncharacterized protein</fullName>
    </submittedName>
</protein>
<name>A0ABQ5SPN6_9CHLO</name>
<dbReference type="Proteomes" id="UP001165090">
    <property type="component" value="Unassembled WGS sequence"/>
</dbReference>
<dbReference type="EMBL" id="BSDZ01000116">
    <property type="protein sequence ID" value="GLI71619.1"/>
    <property type="molecule type" value="Genomic_DNA"/>
</dbReference>
<accession>A0ABQ5SPN6</accession>
<evidence type="ECO:0000313" key="1">
    <source>
        <dbReference type="EMBL" id="GLI71619.1"/>
    </source>
</evidence>